<reference evidence="1" key="1">
    <citation type="submission" date="2018-02" db="EMBL/GenBank/DDBJ databases">
        <title>Rhizophora mucronata_Transcriptome.</title>
        <authorList>
            <person name="Meera S.P."/>
            <person name="Sreeshan A."/>
            <person name="Augustine A."/>
        </authorList>
    </citation>
    <scope>NUCLEOTIDE SEQUENCE</scope>
    <source>
        <tissue evidence="1">Leaf</tissue>
    </source>
</reference>
<accession>A0A2P2IQG0</accession>
<name>A0A2P2IQG0_RHIMU</name>
<dbReference type="EMBL" id="GGEC01002979">
    <property type="protein sequence ID" value="MBW83462.1"/>
    <property type="molecule type" value="Transcribed_RNA"/>
</dbReference>
<proteinExistence type="predicted"/>
<dbReference type="AlphaFoldDB" id="A0A2P2IQG0"/>
<evidence type="ECO:0000313" key="1">
    <source>
        <dbReference type="EMBL" id="MBW83462.1"/>
    </source>
</evidence>
<protein>
    <submittedName>
        <fullName evidence="1">Uncharacterized protein</fullName>
    </submittedName>
</protein>
<sequence>MKPSSLQKPLQHQKLELPIEKDMELLSMEQSQQFLHGQFGSLFGL</sequence>
<organism evidence="1">
    <name type="scientific">Rhizophora mucronata</name>
    <name type="common">Asiatic mangrove</name>
    <dbReference type="NCBI Taxonomy" id="61149"/>
    <lineage>
        <taxon>Eukaryota</taxon>
        <taxon>Viridiplantae</taxon>
        <taxon>Streptophyta</taxon>
        <taxon>Embryophyta</taxon>
        <taxon>Tracheophyta</taxon>
        <taxon>Spermatophyta</taxon>
        <taxon>Magnoliopsida</taxon>
        <taxon>eudicotyledons</taxon>
        <taxon>Gunneridae</taxon>
        <taxon>Pentapetalae</taxon>
        <taxon>rosids</taxon>
        <taxon>fabids</taxon>
        <taxon>Malpighiales</taxon>
        <taxon>Rhizophoraceae</taxon>
        <taxon>Rhizophora</taxon>
    </lineage>
</organism>